<dbReference type="SMART" id="SM00906">
    <property type="entry name" value="Fungal_trans"/>
    <property type="match status" value="1"/>
</dbReference>
<evidence type="ECO:0000313" key="8">
    <source>
        <dbReference type="Proteomes" id="UP000053732"/>
    </source>
</evidence>
<dbReference type="GO" id="GO:0008270">
    <property type="term" value="F:zinc ion binding"/>
    <property type="evidence" value="ECO:0007669"/>
    <property type="project" value="InterPro"/>
</dbReference>
<gene>
    <name evidence="7" type="ORF">PCAMFM013_S018g000278</name>
</gene>
<dbReference type="SMART" id="SM00066">
    <property type="entry name" value="GAL4"/>
    <property type="match status" value="1"/>
</dbReference>
<dbReference type="SUPFAM" id="SSF57701">
    <property type="entry name" value="Zn2/Cys6 DNA-binding domain"/>
    <property type="match status" value="1"/>
</dbReference>
<evidence type="ECO:0000259" key="6">
    <source>
        <dbReference type="PROSITE" id="PS50048"/>
    </source>
</evidence>
<dbReference type="GO" id="GO:0000981">
    <property type="term" value="F:DNA-binding transcription factor activity, RNA polymerase II-specific"/>
    <property type="evidence" value="ECO:0007669"/>
    <property type="project" value="InterPro"/>
</dbReference>
<dbReference type="GO" id="GO:0000978">
    <property type="term" value="F:RNA polymerase II cis-regulatory region sequence-specific DNA binding"/>
    <property type="evidence" value="ECO:0007669"/>
    <property type="project" value="TreeGrafter"/>
</dbReference>
<feature type="domain" description="Zn(2)-C6 fungal-type" evidence="6">
    <location>
        <begin position="25"/>
        <end position="52"/>
    </location>
</feature>
<keyword evidence="8" id="KW-1185">Reference proteome</keyword>
<evidence type="ECO:0000256" key="1">
    <source>
        <dbReference type="ARBA" id="ARBA00022723"/>
    </source>
</evidence>
<dbReference type="Pfam" id="PF00172">
    <property type="entry name" value="Zn_clus"/>
    <property type="match status" value="1"/>
</dbReference>
<keyword evidence="5" id="KW-0539">Nucleus</keyword>
<proteinExistence type="predicted"/>
<dbReference type="GO" id="GO:0005634">
    <property type="term" value="C:nucleus"/>
    <property type="evidence" value="ECO:0007669"/>
    <property type="project" value="TreeGrafter"/>
</dbReference>
<dbReference type="AlphaFoldDB" id="A0A0G4PJP8"/>
<keyword evidence="4" id="KW-0804">Transcription</keyword>
<dbReference type="PROSITE" id="PS00463">
    <property type="entry name" value="ZN2_CY6_FUNGAL_1"/>
    <property type="match status" value="1"/>
</dbReference>
<dbReference type="Gene3D" id="4.10.240.10">
    <property type="entry name" value="Zn(2)-C6 fungal-type DNA-binding domain"/>
    <property type="match status" value="1"/>
</dbReference>
<name>A0A0G4PJP8_PENC3</name>
<dbReference type="CDD" id="cd12148">
    <property type="entry name" value="fungal_TF_MHR"/>
    <property type="match status" value="1"/>
</dbReference>
<dbReference type="PANTHER" id="PTHR47424">
    <property type="entry name" value="REGULATORY PROTEIN GAL4"/>
    <property type="match status" value="1"/>
</dbReference>
<dbReference type="GO" id="GO:0000435">
    <property type="term" value="P:positive regulation of transcription from RNA polymerase II promoter by galactose"/>
    <property type="evidence" value="ECO:0007669"/>
    <property type="project" value="TreeGrafter"/>
</dbReference>
<organism evidence="7 8">
    <name type="scientific">Penicillium camemberti (strain FM 013)</name>
    <dbReference type="NCBI Taxonomy" id="1429867"/>
    <lineage>
        <taxon>Eukaryota</taxon>
        <taxon>Fungi</taxon>
        <taxon>Dikarya</taxon>
        <taxon>Ascomycota</taxon>
        <taxon>Pezizomycotina</taxon>
        <taxon>Eurotiomycetes</taxon>
        <taxon>Eurotiomycetidae</taxon>
        <taxon>Eurotiales</taxon>
        <taxon>Aspergillaceae</taxon>
        <taxon>Penicillium</taxon>
    </lineage>
</organism>
<keyword evidence="3" id="KW-0238">DNA-binding</keyword>
<accession>A0A0G4PJP8</accession>
<dbReference type="GO" id="GO:0006351">
    <property type="term" value="P:DNA-templated transcription"/>
    <property type="evidence" value="ECO:0007669"/>
    <property type="project" value="InterPro"/>
</dbReference>
<dbReference type="PROSITE" id="PS50048">
    <property type="entry name" value="ZN2_CY6_FUNGAL_2"/>
    <property type="match status" value="1"/>
</dbReference>
<dbReference type="InterPro" id="IPR007219">
    <property type="entry name" value="XnlR_reg_dom"/>
</dbReference>
<protein>
    <submittedName>
        <fullName evidence="7">Fungal transcriptional regulatory protein, N-terminal</fullName>
    </submittedName>
</protein>
<reference evidence="7 8" key="1">
    <citation type="journal article" date="2014" name="Nat. Commun.">
        <title>Multiple recent horizontal transfers of a large genomic region in cheese making fungi.</title>
        <authorList>
            <person name="Cheeseman K."/>
            <person name="Ropars J."/>
            <person name="Renault P."/>
            <person name="Dupont J."/>
            <person name="Gouzy J."/>
            <person name="Branca A."/>
            <person name="Abraham A.L."/>
            <person name="Ceppi M."/>
            <person name="Conseiller E."/>
            <person name="Debuchy R."/>
            <person name="Malagnac F."/>
            <person name="Goarin A."/>
            <person name="Silar P."/>
            <person name="Lacoste S."/>
            <person name="Sallet E."/>
            <person name="Bensimon A."/>
            <person name="Giraud T."/>
            <person name="Brygoo Y."/>
        </authorList>
    </citation>
    <scope>NUCLEOTIDE SEQUENCE [LARGE SCALE GENOMIC DNA]</scope>
    <source>
        <strain evidence="8">FM 013</strain>
    </source>
</reference>
<evidence type="ECO:0000256" key="3">
    <source>
        <dbReference type="ARBA" id="ARBA00023125"/>
    </source>
</evidence>
<evidence type="ECO:0000313" key="7">
    <source>
        <dbReference type="EMBL" id="CRL26584.1"/>
    </source>
</evidence>
<evidence type="ECO:0000256" key="2">
    <source>
        <dbReference type="ARBA" id="ARBA00023015"/>
    </source>
</evidence>
<dbReference type="PANTHER" id="PTHR47424:SF15">
    <property type="entry name" value="ZN(II)2CYS6 TRANSCRIPTION FACTOR (EUROFUNG)"/>
    <property type="match status" value="1"/>
</dbReference>
<dbReference type="STRING" id="1429867.A0A0G4PJP8"/>
<dbReference type="InterPro" id="IPR001138">
    <property type="entry name" value="Zn2Cys6_DnaBD"/>
</dbReference>
<dbReference type="EMBL" id="HG793151">
    <property type="protein sequence ID" value="CRL26584.1"/>
    <property type="molecule type" value="Genomic_DNA"/>
</dbReference>
<keyword evidence="2" id="KW-0805">Transcription regulation</keyword>
<keyword evidence="1" id="KW-0479">Metal-binding</keyword>
<dbReference type="Pfam" id="PF04082">
    <property type="entry name" value="Fungal_trans"/>
    <property type="match status" value="1"/>
</dbReference>
<dbReference type="InterPro" id="IPR051127">
    <property type="entry name" value="Fungal_SecMet_Regulators"/>
</dbReference>
<dbReference type="Proteomes" id="UP000053732">
    <property type="component" value="Unassembled WGS sequence"/>
</dbReference>
<sequence>MEGSNNQRLTRIPGQRVRRPRAARACDYCRQKKYKCDEMYPCSYCKGWSLRCYSALAPKVASGRQLTGVQVRGVECVYKGQDMSRLRVMPDYVRKLETQVKDLSSRIEAYEVTGAQTIGGKPTGTTSGISTLDHDPTQHPEINHDDYPMQSNTSPWESGQQELSGLNLHTRDVEFYGSSSSMALLSQVQRNGDEPEGGDASSLLSTLHNPAFGPAKFQTARESCREIDYPDSSNWFPQCRGFLEAFFTTIHYVHPILNKHTFLQRCEVLRSGSEVDGPQISSFTALYFSVLSLGALVGTRDDEPIDGVNNLQWSRKFFEKAKACCNQIGMVTDLEMTQCYFMLAKVCQNELHPHLSYMYVGLAIRTALAMGINREPATNVKKSAYLQKAESRTWWGLYSLETEISFAMGRPDTLGADMYHNRRFPITENREAVENNGTCEMLEHPSCSIIKCMVDFSRITKDICQNIYLSGVPVPRTVHLAYQIENNLERWVETLPDEIRPTELSGSLPSLREARDQQWMKRQRLVLSLRYHNLRILLFGSFLLRSTPQDRALIPGSQEGVQKCLDSAKQTIDLIYQTYRHSDFFRTWFYNVTYTVFAASTILIYLAQEAIPTETQPLLRLIDMAVEILLIMDECAYALEAAKLLRRAKEKAEARAMATDAAAMEPLFSSRDGSGHLNHYWGPLNLFDGDIDPNLAFSFLGFDGTNPII</sequence>
<dbReference type="InterPro" id="IPR036864">
    <property type="entry name" value="Zn2-C6_fun-type_DNA-bd_sf"/>
</dbReference>
<dbReference type="CDD" id="cd00067">
    <property type="entry name" value="GAL4"/>
    <property type="match status" value="1"/>
</dbReference>
<evidence type="ECO:0000256" key="5">
    <source>
        <dbReference type="ARBA" id="ARBA00023242"/>
    </source>
</evidence>
<evidence type="ECO:0000256" key="4">
    <source>
        <dbReference type="ARBA" id="ARBA00023163"/>
    </source>
</evidence>